<evidence type="ECO:0000259" key="6">
    <source>
        <dbReference type="PROSITE" id="PS50222"/>
    </source>
</evidence>
<dbReference type="InterPro" id="IPR029000">
    <property type="entry name" value="Cyclophilin-like_dom_sf"/>
</dbReference>
<dbReference type="GO" id="GO:0016787">
    <property type="term" value="F:hydrolase activity"/>
    <property type="evidence" value="ECO:0007669"/>
    <property type="project" value="InterPro"/>
</dbReference>
<dbReference type="InterPro" id="IPR029052">
    <property type="entry name" value="Metallo-depent_PP-like"/>
</dbReference>
<dbReference type="Gene3D" id="1.10.238.10">
    <property type="entry name" value="EF-hand"/>
    <property type="match status" value="1"/>
</dbReference>
<proteinExistence type="inferred from homology"/>
<gene>
    <name evidence="7" type="ORF">C923_05332</name>
</gene>
<dbReference type="InterPro" id="IPR004843">
    <property type="entry name" value="Calcineurin-like_PHP"/>
</dbReference>
<comment type="cofactor">
    <cofactor evidence="1">
        <name>Mn(2+)</name>
        <dbReference type="ChEBI" id="CHEBI:29035"/>
    </cofactor>
</comment>
<sequence length="837" mass="98430">MSEVYSIEPKTHGKVIIYTSLGELEIHLFSNECPEACRNFIQHCLNNYYNKNEFFRVIPRFLIQTGDHTNTGLHNEYAFSSPFKNEYNSRLKFLYTGCLSFANLNIDKPSNGSQFFITLDKAEYLNNKNTLFGKVAKHSIYNLLKFNNIKTNKHDKPIEDIPYIEYVKIIENPFHHLVPSINYEYNTKNQNVKDKNEYLNKTKKKKEQNLLSFDYDQEISDDSETFFRGDKDQTVKQKNVSSKGRRMENYNIEDVVMIYGHKAIIESIQNVENVKSEIQPNKIYVGKYVNKKGYSDGTYRKKKIYTPQNDELVILCSYNSIKPYNEEESACTMIQKMFRGYQGRKSFHSFVCCTVWRKFDHIHEYITLNNHDEIYKPLIKTIKRDIKKDQIFVVHGGLSRYQDITLKEIDELDRKKQEILHPEQYEDIVIFDLLWSDPQKKEGIGGNARGNNCITFGPDVTEMFLKNNNLDILIRSHQVPKTLKGIESHHEGKCITLFSASNYCNKIKNLGAAIIFNQDLTFEVQEYMSPSLEVIRETFEENQKLREKVLHCSKIVELEKNEQKNNNKLSTEGLMNDIINCLSTIICNEKNSLWNNLYKQDKDKKGVVHINIWKEELGKLSKAKKVPWIYLCRKLKMIEDYHVNYNNILSRFKINYAPNEKFLNTEWKNECFEHLYEALLKADLSLRETLMVFDKNLDGKVSFAEFEQVLRDLNIDLSNEQIRILVRLINSNSLCNNTNLQENDKIDVAEFIGKMRVCYRLSINKDYVNNEKIQKLIETIGKHILSDSADTANYHYKFYEENNERHNSERRKRSSVIKSVALFQKFKNYDNFGNGNF</sequence>
<dbReference type="Gene3D" id="2.40.100.10">
    <property type="entry name" value="Cyclophilin-like"/>
    <property type="match status" value="1"/>
</dbReference>
<dbReference type="SMART" id="SM00015">
    <property type="entry name" value="IQ"/>
    <property type="match status" value="1"/>
</dbReference>
<feature type="domain" description="EF-hand" evidence="6">
    <location>
        <begin position="681"/>
        <end position="716"/>
    </location>
</feature>
<evidence type="ECO:0000256" key="1">
    <source>
        <dbReference type="ARBA" id="ARBA00001936"/>
    </source>
</evidence>
<dbReference type="InterPro" id="IPR011992">
    <property type="entry name" value="EF-hand-dom_pair"/>
</dbReference>
<dbReference type="GO" id="GO:0005509">
    <property type="term" value="F:calcium ion binding"/>
    <property type="evidence" value="ECO:0007669"/>
    <property type="project" value="InterPro"/>
</dbReference>
<feature type="domain" description="PPIase cyclophilin-type" evidence="5">
    <location>
        <begin position="19"/>
        <end position="161"/>
    </location>
</feature>
<name>W7JGX6_PLAFA</name>
<comment type="similarity">
    <text evidence="2">Belongs to the PPP phosphatase family.</text>
</comment>
<dbReference type="Gene3D" id="3.60.21.10">
    <property type="match status" value="1"/>
</dbReference>
<dbReference type="Pfam" id="PF00160">
    <property type="entry name" value="Pro_isomerase"/>
    <property type="match status" value="1"/>
</dbReference>
<dbReference type="SUPFAM" id="SSF56300">
    <property type="entry name" value="Metallo-dependent phosphatases"/>
    <property type="match status" value="1"/>
</dbReference>
<evidence type="ECO:0000256" key="2">
    <source>
        <dbReference type="ARBA" id="ARBA00008294"/>
    </source>
</evidence>
<dbReference type="InterPro" id="IPR002130">
    <property type="entry name" value="Cyclophilin-type_PPIase_dom"/>
</dbReference>
<dbReference type="Pfam" id="PF00149">
    <property type="entry name" value="Metallophos"/>
    <property type="match status" value="1"/>
</dbReference>
<dbReference type="EMBL" id="KE124729">
    <property type="protein sequence ID" value="EWC74013.1"/>
    <property type="molecule type" value="Genomic_DNA"/>
</dbReference>
<keyword evidence="3" id="KW-0479">Metal-binding</keyword>
<dbReference type="AlphaFoldDB" id="W7JGX6"/>
<evidence type="ECO:0000256" key="4">
    <source>
        <dbReference type="ARBA" id="ARBA00023211"/>
    </source>
</evidence>
<evidence type="ECO:0000313" key="8">
    <source>
        <dbReference type="Proteomes" id="UP000030697"/>
    </source>
</evidence>
<dbReference type="PRINTS" id="PR00153">
    <property type="entry name" value="CSAPPISMRASE"/>
</dbReference>
<dbReference type="SUPFAM" id="SSF47473">
    <property type="entry name" value="EF-hand"/>
    <property type="match status" value="1"/>
</dbReference>
<dbReference type="PANTHER" id="PTHR45668:SF5">
    <property type="entry name" value="SERINE_THREONINE-PROTEIN PHOSPHATASE 5"/>
    <property type="match status" value="1"/>
</dbReference>
<dbReference type="GO" id="GO:0003755">
    <property type="term" value="F:peptidyl-prolyl cis-trans isomerase activity"/>
    <property type="evidence" value="ECO:0007669"/>
    <property type="project" value="InterPro"/>
</dbReference>
<evidence type="ECO:0008006" key="9">
    <source>
        <dbReference type="Google" id="ProtNLM"/>
    </source>
</evidence>
<dbReference type="Proteomes" id="UP000030697">
    <property type="component" value="Unassembled WGS sequence"/>
</dbReference>
<dbReference type="CDD" id="cd01925">
    <property type="entry name" value="cyclophilin_CeCYP16-like"/>
    <property type="match status" value="1"/>
</dbReference>
<keyword evidence="4" id="KW-0464">Manganese</keyword>
<dbReference type="FunFam" id="2.40.100.10:FF:000051">
    <property type="entry name" value="Peptidyl-prolyl cis-trans isomerase"/>
    <property type="match status" value="1"/>
</dbReference>
<protein>
    <recommendedName>
        <fullName evidence="9">Calmodulin</fullName>
    </recommendedName>
</protein>
<dbReference type="InterPro" id="IPR002048">
    <property type="entry name" value="EF_hand_dom"/>
</dbReference>
<dbReference type="OrthoDB" id="445564at2759"/>
<dbReference type="InterPro" id="IPR051134">
    <property type="entry name" value="PPP_phosphatase"/>
</dbReference>
<dbReference type="PROSITE" id="PS50096">
    <property type="entry name" value="IQ"/>
    <property type="match status" value="1"/>
</dbReference>
<dbReference type="InterPro" id="IPR000048">
    <property type="entry name" value="IQ_motif_EF-hand-BS"/>
</dbReference>
<evidence type="ECO:0000256" key="3">
    <source>
        <dbReference type="ARBA" id="ARBA00022723"/>
    </source>
</evidence>
<accession>W7JGX6</accession>
<dbReference type="SUPFAM" id="SSF50891">
    <property type="entry name" value="Cyclophilin-like"/>
    <property type="match status" value="1"/>
</dbReference>
<evidence type="ECO:0000313" key="7">
    <source>
        <dbReference type="EMBL" id="EWC74013.1"/>
    </source>
</evidence>
<reference evidence="7 8" key="1">
    <citation type="submission" date="2013-02" db="EMBL/GenBank/DDBJ databases">
        <title>The Genome Sequence of Plasmodium falciparum UGT5.1.</title>
        <authorList>
            <consortium name="The Broad Institute Genome Sequencing Platform"/>
            <consortium name="The Broad Institute Genome Sequencing Center for Infectious Disease"/>
            <person name="Neafsey D."/>
            <person name="Cheeseman I."/>
            <person name="Volkman S."/>
            <person name="Adams J."/>
            <person name="Walker B."/>
            <person name="Young S.K."/>
            <person name="Zeng Q."/>
            <person name="Gargeya S."/>
            <person name="Fitzgerald M."/>
            <person name="Haas B."/>
            <person name="Abouelleil A."/>
            <person name="Alvarado L."/>
            <person name="Arachchi H.M."/>
            <person name="Berlin A.M."/>
            <person name="Chapman S.B."/>
            <person name="Dewar J."/>
            <person name="Goldberg J."/>
            <person name="Griggs A."/>
            <person name="Gujja S."/>
            <person name="Hansen M."/>
            <person name="Howarth C."/>
            <person name="Imamovic A."/>
            <person name="Larimer J."/>
            <person name="McCowan C."/>
            <person name="Murphy C."/>
            <person name="Neiman D."/>
            <person name="Pearson M."/>
            <person name="Priest M."/>
            <person name="Roberts A."/>
            <person name="Saif S."/>
            <person name="Shea T."/>
            <person name="Sisk P."/>
            <person name="Sykes S."/>
            <person name="Wortman J."/>
            <person name="Nusbaum C."/>
            <person name="Birren B."/>
        </authorList>
    </citation>
    <scope>NUCLEOTIDE SEQUENCE [LARGE SCALE GENOMIC DNA]</scope>
    <source>
        <strain evidence="7 8">UGT5.1</strain>
    </source>
</reference>
<dbReference type="PANTHER" id="PTHR45668">
    <property type="entry name" value="SERINE/THREONINE-PROTEIN PHOSPHATASE 5-RELATED"/>
    <property type="match status" value="1"/>
</dbReference>
<dbReference type="InterPro" id="IPR006186">
    <property type="entry name" value="Ser/Thr-sp_prot-phosphatase"/>
</dbReference>
<dbReference type="PROSITE" id="PS50222">
    <property type="entry name" value="EF_HAND_2"/>
    <property type="match status" value="1"/>
</dbReference>
<dbReference type="PROSITE" id="PS50072">
    <property type="entry name" value="CSA_PPIASE_2"/>
    <property type="match status" value="1"/>
</dbReference>
<evidence type="ECO:0000259" key="5">
    <source>
        <dbReference type="PROSITE" id="PS50072"/>
    </source>
</evidence>
<organism evidence="7 8">
    <name type="scientific">Plasmodium falciparum UGT5.1</name>
    <dbReference type="NCBI Taxonomy" id="1237627"/>
    <lineage>
        <taxon>Eukaryota</taxon>
        <taxon>Sar</taxon>
        <taxon>Alveolata</taxon>
        <taxon>Apicomplexa</taxon>
        <taxon>Aconoidasida</taxon>
        <taxon>Haemosporida</taxon>
        <taxon>Plasmodiidae</taxon>
        <taxon>Plasmodium</taxon>
        <taxon>Plasmodium (Laverania)</taxon>
    </lineage>
</organism>
<dbReference type="SMART" id="SM00156">
    <property type="entry name" value="PP2Ac"/>
    <property type="match status" value="1"/>
</dbReference>